<dbReference type="InterPro" id="IPR034566">
    <property type="entry name" value="MTOPVIB_plant"/>
</dbReference>
<name>A0A0D3GKN8_9ORYZ</name>
<proteinExistence type="predicted"/>
<reference evidence="1" key="1">
    <citation type="journal article" date="2009" name="Rice">
        <title>De Novo Next Generation Sequencing of Plant Genomes.</title>
        <authorList>
            <person name="Rounsley S."/>
            <person name="Marri P.R."/>
            <person name="Yu Y."/>
            <person name="He R."/>
            <person name="Sisneros N."/>
            <person name="Goicoechea J.L."/>
            <person name="Lee S.J."/>
            <person name="Angelova A."/>
            <person name="Kudrna D."/>
            <person name="Luo M."/>
            <person name="Affourtit J."/>
            <person name="Desany B."/>
            <person name="Knight J."/>
            <person name="Niazi F."/>
            <person name="Egholm M."/>
            <person name="Wing R.A."/>
        </authorList>
    </citation>
    <scope>NUCLEOTIDE SEQUENCE [LARGE SCALE GENOMIC DNA]</scope>
    <source>
        <strain evidence="1">cv. IRGC 105608</strain>
    </source>
</reference>
<sequence length="128" mass="14667">MNRVHTMSNLTILPQCADEHRLAKLRPCRGLSQLPWPEESIAGLILSSNDQEFQDECIALLGLGSDQDLTEGAVRSCIGEKMNRIIEMNDTKENVEHNAPYLFECERFDEDYSLLDEDDPDEDMIFDF</sequence>
<evidence type="ECO:0000313" key="2">
    <source>
        <dbReference type="Proteomes" id="UP000026960"/>
    </source>
</evidence>
<keyword evidence="2" id="KW-1185">Reference proteome</keyword>
<evidence type="ECO:0000313" key="1">
    <source>
        <dbReference type="EnsemblPlants" id="OBART06G26940.3"/>
    </source>
</evidence>
<dbReference type="HOGENOM" id="CLU_126234_1_0_1"/>
<dbReference type="GO" id="GO:0042138">
    <property type="term" value="P:meiotic DNA double-strand break formation"/>
    <property type="evidence" value="ECO:0007669"/>
    <property type="project" value="InterPro"/>
</dbReference>
<dbReference type="PANTHER" id="PTHR36722">
    <property type="entry name" value="TYPE 2 DNA TOPOISOMERASE 6 SUBUNIT B-LIKE"/>
    <property type="match status" value="1"/>
</dbReference>
<dbReference type="GO" id="GO:0030674">
    <property type="term" value="F:protein-macromolecule adaptor activity"/>
    <property type="evidence" value="ECO:0007669"/>
    <property type="project" value="TreeGrafter"/>
</dbReference>
<dbReference type="PANTHER" id="PTHR36722:SF1">
    <property type="entry name" value="TYPE 2 DNA TOPOISOMERASE 6 SUBUNIT B-LIKE"/>
    <property type="match status" value="1"/>
</dbReference>
<dbReference type="EnsemblPlants" id="OBART06G26940.3">
    <property type="protein sequence ID" value="OBART06G26940.3"/>
    <property type="gene ID" value="OBART06G26940"/>
</dbReference>
<dbReference type="GO" id="GO:0007131">
    <property type="term" value="P:reciprocal meiotic recombination"/>
    <property type="evidence" value="ECO:0007669"/>
    <property type="project" value="TreeGrafter"/>
</dbReference>
<organism evidence="1">
    <name type="scientific">Oryza barthii</name>
    <dbReference type="NCBI Taxonomy" id="65489"/>
    <lineage>
        <taxon>Eukaryota</taxon>
        <taxon>Viridiplantae</taxon>
        <taxon>Streptophyta</taxon>
        <taxon>Embryophyta</taxon>
        <taxon>Tracheophyta</taxon>
        <taxon>Spermatophyta</taxon>
        <taxon>Magnoliopsida</taxon>
        <taxon>Liliopsida</taxon>
        <taxon>Poales</taxon>
        <taxon>Poaceae</taxon>
        <taxon>BOP clade</taxon>
        <taxon>Oryzoideae</taxon>
        <taxon>Oryzeae</taxon>
        <taxon>Oryzinae</taxon>
        <taxon>Oryza</taxon>
    </lineage>
</organism>
<dbReference type="GO" id="GO:0000793">
    <property type="term" value="C:condensed chromosome"/>
    <property type="evidence" value="ECO:0007669"/>
    <property type="project" value="TreeGrafter"/>
</dbReference>
<dbReference type="Proteomes" id="UP000026960">
    <property type="component" value="Chromosome 6"/>
</dbReference>
<reference evidence="1" key="2">
    <citation type="submission" date="2015-03" db="UniProtKB">
        <authorList>
            <consortium name="EnsemblPlants"/>
        </authorList>
    </citation>
    <scope>IDENTIFICATION</scope>
</reference>
<accession>A0A0D3GKN8</accession>
<dbReference type="Gramene" id="OBART06G26940.3">
    <property type="protein sequence ID" value="OBART06G26940.3"/>
    <property type="gene ID" value="OBART06G26940"/>
</dbReference>
<protein>
    <submittedName>
        <fullName evidence="1">Uncharacterized protein</fullName>
    </submittedName>
</protein>
<dbReference type="AlphaFoldDB" id="A0A0D3GKN8"/>